<feature type="transmembrane region" description="Helical" evidence="7">
    <location>
        <begin position="21"/>
        <end position="45"/>
    </location>
</feature>
<keyword evidence="10" id="KW-1185">Reference proteome</keyword>
<name>A0A839QXF7_9MICO</name>
<comment type="caution">
    <text evidence="9">The sequence shown here is derived from an EMBL/GenBank/DDBJ whole genome shotgun (WGS) entry which is preliminary data.</text>
</comment>
<evidence type="ECO:0000256" key="2">
    <source>
        <dbReference type="ARBA" id="ARBA00006464"/>
    </source>
</evidence>
<evidence type="ECO:0000259" key="8">
    <source>
        <dbReference type="Pfam" id="PF02397"/>
    </source>
</evidence>
<dbReference type="Gene3D" id="3.40.50.720">
    <property type="entry name" value="NAD(P)-binding Rossmann-like Domain"/>
    <property type="match status" value="1"/>
</dbReference>
<dbReference type="GO" id="GO:0016020">
    <property type="term" value="C:membrane"/>
    <property type="evidence" value="ECO:0007669"/>
    <property type="project" value="UniProtKB-SubCell"/>
</dbReference>
<feature type="transmembrane region" description="Helical" evidence="7">
    <location>
        <begin position="97"/>
        <end position="117"/>
    </location>
</feature>
<evidence type="ECO:0000256" key="7">
    <source>
        <dbReference type="SAM" id="Phobius"/>
    </source>
</evidence>
<dbReference type="Pfam" id="PF02397">
    <property type="entry name" value="Bac_transf"/>
    <property type="match status" value="1"/>
</dbReference>
<evidence type="ECO:0000256" key="5">
    <source>
        <dbReference type="ARBA" id="ARBA00022989"/>
    </source>
</evidence>
<dbReference type="Proteomes" id="UP000568050">
    <property type="component" value="Unassembled WGS sequence"/>
</dbReference>
<comment type="subcellular location">
    <subcellularLocation>
        <location evidence="1">Membrane</location>
        <topology evidence="1">Multi-pass membrane protein</topology>
    </subcellularLocation>
</comment>
<proteinExistence type="inferred from homology"/>
<dbReference type="GO" id="GO:0016780">
    <property type="term" value="F:phosphotransferase activity, for other substituted phosphate groups"/>
    <property type="evidence" value="ECO:0007669"/>
    <property type="project" value="TreeGrafter"/>
</dbReference>
<dbReference type="NCBIfam" id="TIGR03025">
    <property type="entry name" value="EPS_sugtrans"/>
    <property type="match status" value="1"/>
</dbReference>
<feature type="transmembrane region" description="Helical" evidence="7">
    <location>
        <begin position="294"/>
        <end position="318"/>
    </location>
</feature>
<accession>A0A839QXF7</accession>
<feature type="transmembrane region" description="Helical" evidence="7">
    <location>
        <begin position="123"/>
        <end position="143"/>
    </location>
</feature>
<keyword evidence="6 7" id="KW-0472">Membrane</keyword>
<sequence>MSTVDATRAATVQPTASRGRCIYRIVQVTADLIGLGLALLIAYLIRQSVPGVEHANDLSNHLGDGVWALALGWLIAIALMGGYNPRFATTGTEIYSAILRATVVAAGFSGIALFLTGQPLSRVFFTIFFMIGPVFLLASRFVIRRVINGMRARGHLQSRVVLVGSMPHVDAIARTITRETWLGYDIVGAITPPHDPRRRSRLGIDALGTTDHLADIVREHRPSVLLFTAGSMMTSDEFRRIAWDLEAFDLDVIVVPGMSEIAADRVMMRPVAGLPLVHLEPPRARASLSWSKRAFDIVSTAAGLILISPLLLAIALAVKLGDGGPVLFTQQRVGRDGQLFSFLKFRSMVPDAEKVRAQMLENADRDRGNAVMFKMAEDPRITRVGRVLRRYSLDELPQLWNVLRGDMSLIGPRPALPSEVESYHDDAHRRLSVRPGITGLWQVSGRSDLSWDETVRLDLFYVDNWSFAQDMSILVRTVRAVIASEGAY</sequence>
<keyword evidence="4 7" id="KW-0812">Transmembrane</keyword>
<keyword evidence="3 9" id="KW-0808">Transferase</keyword>
<dbReference type="PANTHER" id="PTHR30576:SF10">
    <property type="entry name" value="SLL5057 PROTEIN"/>
    <property type="match status" value="1"/>
</dbReference>
<dbReference type="Pfam" id="PF13727">
    <property type="entry name" value="CoA_binding_3"/>
    <property type="match status" value="1"/>
</dbReference>
<dbReference type="InterPro" id="IPR003362">
    <property type="entry name" value="Bact_transf"/>
</dbReference>
<dbReference type="AlphaFoldDB" id="A0A839QXF7"/>
<comment type="similarity">
    <text evidence="2">Belongs to the bacterial sugar transferase family.</text>
</comment>
<evidence type="ECO:0000313" key="9">
    <source>
        <dbReference type="EMBL" id="MBB3023510.1"/>
    </source>
</evidence>
<gene>
    <name evidence="9" type="ORF">FHX50_001807</name>
</gene>
<evidence type="ECO:0000256" key="1">
    <source>
        <dbReference type="ARBA" id="ARBA00004141"/>
    </source>
</evidence>
<evidence type="ECO:0000256" key="3">
    <source>
        <dbReference type="ARBA" id="ARBA00022679"/>
    </source>
</evidence>
<protein>
    <submittedName>
        <fullName evidence="9">Exopolysaccharide biosynthesis polyprenyl glycosylphosphotransferase</fullName>
    </submittedName>
</protein>
<dbReference type="InterPro" id="IPR017475">
    <property type="entry name" value="EPS_sugar_tfrase"/>
</dbReference>
<evidence type="ECO:0000256" key="4">
    <source>
        <dbReference type="ARBA" id="ARBA00022692"/>
    </source>
</evidence>
<evidence type="ECO:0000313" key="10">
    <source>
        <dbReference type="Proteomes" id="UP000568050"/>
    </source>
</evidence>
<dbReference type="EMBL" id="JACHWP010000006">
    <property type="protein sequence ID" value="MBB3023510.1"/>
    <property type="molecule type" value="Genomic_DNA"/>
</dbReference>
<feature type="transmembrane region" description="Helical" evidence="7">
    <location>
        <begin position="65"/>
        <end position="85"/>
    </location>
</feature>
<reference evidence="9 10" key="1">
    <citation type="submission" date="2020-08" db="EMBL/GenBank/DDBJ databases">
        <title>Sequencing the genomes of 1000 actinobacteria strains.</title>
        <authorList>
            <person name="Klenk H.-P."/>
        </authorList>
    </citation>
    <scope>NUCLEOTIDE SEQUENCE [LARGE SCALE GENOMIC DNA]</scope>
    <source>
        <strain evidence="9 10">DSM 23040</strain>
    </source>
</reference>
<organism evidence="9 10">
    <name type="scientific">Helcobacillus massiliensis</name>
    <dbReference type="NCBI Taxonomy" id="521392"/>
    <lineage>
        <taxon>Bacteria</taxon>
        <taxon>Bacillati</taxon>
        <taxon>Actinomycetota</taxon>
        <taxon>Actinomycetes</taxon>
        <taxon>Micrococcales</taxon>
        <taxon>Dermabacteraceae</taxon>
        <taxon>Helcobacillus</taxon>
    </lineage>
</organism>
<evidence type="ECO:0000256" key="6">
    <source>
        <dbReference type="ARBA" id="ARBA00023136"/>
    </source>
</evidence>
<feature type="domain" description="Bacterial sugar transferase" evidence="8">
    <location>
        <begin position="292"/>
        <end position="482"/>
    </location>
</feature>
<dbReference type="PANTHER" id="PTHR30576">
    <property type="entry name" value="COLANIC BIOSYNTHESIS UDP-GLUCOSE LIPID CARRIER TRANSFERASE"/>
    <property type="match status" value="1"/>
</dbReference>
<dbReference type="RefSeq" id="WP_183376750.1">
    <property type="nucleotide sequence ID" value="NZ_CBCSFZ010000011.1"/>
</dbReference>
<keyword evidence="5 7" id="KW-1133">Transmembrane helix</keyword>